<dbReference type="AlphaFoldDB" id="A0A1S4DFY1"/>
<gene>
    <name evidence="1" type="primary">LOC107829284</name>
</gene>
<accession>A0A1S4DFY1</accession>
<reference evidence="1" key="1">
    <citation type="submission" date="2025-08" db="UniProtKB">
        <authorList>
            <consortium name="RefSeq"/>
        </authorList>
    </citation>
    <scope>IDENTIFICATION</scope>
</reference>
<dbReference type="OrthoDB" id="1265517at2759"/>
<name>A0A1S4DFY1_TOBAC</name>
<dbReference type="PaxDb" id="4097-A0A1S4DFY1"/>
<sequence length="134" mass="15012">MFVTVNQSMDLQEQYEDLAAQQLDLRAELAPKKQELRDDLDKRHGELLQMVSALTHSFDGLQLNQQSKDNASTLAAKEKMLQSGLINKVTRCQRSAQKGVKLAQVPRQDKAQAKQAQCGRTPFCAVRTSDVQRG</sequence>
<evidence type="ECO:0000313" key="1">
    <source>
        <dbReference type="RefSeq" id="XP_016512246.1"/>
    </source>
</evidence>
<proteinExistence type="predicted"/>
<dbReference type="KEGG" id="nta:107829284"/>
<dbReference type="RefSeq" id="XP_016512246.1">
    <property type="nucleotide sequence ID" value="XM_016656760.1"/>
</dbReference>
<protein>
    <submittedName>
        <fullName evidence="1">Uncharacterized protein</fullName>
    </submittedName>
</protein>
<organism evidence="1">
    <name type="scientific">Nicotiana tabacum</name>
    <name type="common">Common tobacco</name>
    <dbReference type="NCBI Taxonomy" id="4097"/>
    <lineage>
        <taxon>Eukaryota</taxon>
        <taxon>Viridiplantae</taxon>
        <taxon>Streptophyta</taxon>
        <taxon>Embryophyta</taxon>
        <taxon>Tracheophyta</taxon>
        <taxon>Spermatophyta</taxon>
        <taxon>Magnoliopsida</taxon>
        <taxon>eudicotyledons</taxon>
        <taxon>Gunneridae</taxon>
        <taxon>Pentapetalae</taxon>
        <taxon>asterids</taxon>
        <taxon>lamiids</taxon>
        <taxon>Solanales</taxon>
        <taxon>Solanaceae</taxon>
        <taxon>Nicotianoideae</taxon>
        <taxon>Nicotianeae</taxon>
        <taxon>Nicotiana</taxon>
    </lineage>
</organism>